<feature type="domain" description="Response regulatory" evidence="7">
    <location>
        <begin position="3"/>
        <end position="119"/>
    </location>
</feature>
<reference evidence="8 9" key="1">
    <citation type="journal article" date="2019" name="Int. J. Syst. Evol. Microbiol.">
        <title>The Global Catalogue of Microorganisms (GCM) 10K type strain sequencing project: providing services to taxonomists for standard genome sequencing and annotation.</title>
        <authorList>
            <consortium name="The Broad Institute Genomics Platform"/>
            <consortium name="The Broad Institute Genome Sequencing Center for Infectious Disease"/>
            <person name="Wu L."/>
            <person name="Ma J."/>
        </authorList>
    </citation>
    <scope>NUCLEOTIDE SEQUENCE [LARGE SCALE GENOMIC DNA]</scope>
    <source>
        <strain evidence="8 9">JCM 14718</strain>
    </source>
</reference>
<dbReference type="SUPFAM" id="SSF46894">
    <property type="entry name" value="C-terminal effector domain of the bipartite response regulators"/>
    <property type="match status" value="1"/>
</dbReference>
<keyword evidence="2" id="KW-0805">Transcription regulation</keyword>
<keyword evidence="4" id="KW-0804">Transcription</keyword>
<dbReference type="PROSITE" id="PS50110">
    <property type="entry name" value="RESPONSE_REGULATORY"/>
    <property type="match status" value="1"/>
</dbReference>
<evidence type="ECO:0000256" key="4">
    <source>
        <dbReference type="ARBA" id="ARBA00023163"/>
    </source>
</evidence>
<dbReference type="Pfam" id="PF00196">
    <property type="entry name" value="GerE"/>
    <property type="match status" value="1"/>
</dbReference>
<evidence type="ECO:0000259" key="7">
    <source>
        <dbReference type="PROSITE" id="PS50110"/>
    </source>
</evidence>
<dbReference type="PRINTS" id="PR00038">
    <property type="entry name" value="HTHLUXR"/>
</dbReference>
<dbReference type="Proteomes" id="UP001500618">
    <property type="component" value="Unassembled WGS sequence"/>
</dbReference>
<keyword evidence="1 5" id="KW-0597">Phosphoprotein</keyword>
<evidence type="ECO:0000313" key="9">
    <source>
        <dbReference type="Proteomes" id="UP001500618"/>
    </source>
</evidence>
<dbReference type="InterPro" id="IPR016032">
    <property type="entry name" value="Sig_transdc_resp-reg_C-effctor"/>
</dbReference>
<name>A0ABN2GHP9_9ACTN</name>
<keyword evidence="9" id="KW-1185">Reference proteome</keyword>
<evidence type="ECO:0000259" key="6">
    <source>
        <dbReference type="PROSITE" id="PS50043"/>
    </source>
</evidence>
<dbReference type="PROSITE" id="PS50043">
    <property type="entry name" value="HTH_LUXR_2"/>
    <property type="match status" value="1"/>
</dbReference>
<dbReference type="InterPro" id="IPR058245">
    <property type="entry name" value="NreC/VraR/RcsB-like_REC"/>
</dbReference>
<dbReference type="InterPro" id="IPR011006">
    <property type="entry name" value="CheY-like_superfamily"/>
</dbReference>
<dbReference type="CDD" id="cd06170">
    <property type="entry name" value="LuxR_C_like"/>
    <property type="match status" value="1"/>
</dbReference>
<dbReference type="InterPro" id="IPR001789">
    <property type="entry name" value="Sig_transdc_resp-reg_receiver"/>
</dbReference>
<dbReference type="Gene3D" id="3.40.50.2300">
    <property type="match status" value="1"/>
</dbReference>
<dbReference type="PROSITE" id="PS00622">
    <property type="entry name" value="HTH_LUXR_1"/>
    <property type="match status" value="1"/>
</dbReference>
<dbReference type="PANTHER" id="PTHR43214:SF24">
    <property type="entry name" value="TRANSCRIPTIONAL REGULATORY PROTEIN NARL-RELATED"/>
    <property type="match status" value="1"/>
</dbReference>
<dbReference type="InterPro" id="IPR039420">
    <property type="entry name" value="WalR-like"/>
</dbReference>
<evidence type="ECO:0000256" key="3">
    <source>
        <dbReference type="ARBA" id="ARBA00023125"/>
    </source>
</evidence>
<accession>A0ABN2GHP9</accession>
<dbReference type="SMART" id="SM00448">
    <property type="entry name" value="REC"/>
    <property type="match status" value="1"/>
</dbReference>
<dbReference type="EMBL" id="BAAANY010000008">
    <property type="protein sequence ID" value="GAA1671442.1"/>
    <property type="molecule type" value="Genomic_DNA"/>
</dbReference>
<feature type="domain" description="HTH luxR-type" evidence="6">
    <location>
        <begin position="147"/>
        <end position="212"/>
    </location>
</feature>
<organism evidence="8 9">
    <name type="scientific">Fodinicola feengrottensis</name>
    <dbReference type="NCBI Taxonomy" id="435914"/>
    <lineage>
        <taxon>Bacteria</taxon>
        <taxon>Bacillati</taxon>
        <taxon>Actinomycetota</taxon>
        <taxon>Actinomycetes</taxon>
        <taxon>Mycobacteriales</taxon>
        <taxon>Fodinicola</taxon>
    </lineage>
</organism>
<evidence type="ECO:0000256" key="2">
    <source>
        <dbReference type="ARBA" id="ARBA00023015"/>
    </source>
</evidence>
<comment type="caution">
    <text evidence="8">The sequence shown here is derived from an EMBL/GenBank/DDBJ whole genome shotgun (WGS) entry which is preliminary data.</text>
</comment>
<evidence type="ECO:0000256" key="5">
    <source>
        <dbReference type="PROSITE-ProRule" id="PRU00169"/>
    </source>
</evidence>
<dbReference type="SMART" id="SM00421">
    <property type="entry name" value="HTH_LUXR"/>
    <property type="match status" value="1"/>
</dbReference>
<evidence type="ECO:0000313" key="8">
    <source>
        <dbReference type="EMBL" id="GAA1671442.1"/>
    </source>
</evidence>
<dbReference type="PANTHER" id="PTHR43214">
    <property type="entry name" value="TWO-COMPONENT RESPONSE REGULATOR"/>
    <property type="match status" value="1"/>
</dbReference>
<proteinExistence type="predicted"/>
<protein>
    <submittedName>
        <fullName evidence="8">Response regulator transcription factor</fullName>
    </submittedName>
</protein>
<feature type="modified residue" description="4-aspartylphosphate" evidence="5">
    <location>
        <position position="54"/>
    </location>
</feature>
<dbReference type="CDD" id="cd17535">
    <property type="entry name" value="REC_NarL-like"/>
    <property type="match status" value="1"/>
</dbReference>
<dbReference type="InterPro" id="IPR000792">
    <property type="entry name" value="Tscrpt_reg_LuxR_C"/>
</dbReference>
<sequence>MIRVLIVDDEALVRAGLRLILDPAPDIEVVAEASNGSEASQACRRHRVDVVLMDVRMPVMDGLTAAGEIGRLPGAPKVIMLTTFDLDEYVHAALRAGAVGFLLKDTPPQELAGAVRTVAAGSAMLAPAVTKRLIEEFARTPQKSAPARAQLAALTDRETTVIRAVARGLSNHEIGRTLSMSEATVKTHVSRSLSKLGLTNRVQAAILVHDAGLLD</sequence>
<dbReference type="Pfam" id="PF00072">
    <property type="entry name" value="Response_reg"/>
    <property type="match status" value="1"/>
</dbReference>
<evidence type="ECO:0000256" key="1">
    <source>
        <dbReference type="ARBA" id="ARBA00022553"/>
    </source>
</evidence>
<keyword evidence="3" id="KW-0238">DNA-binding</keyword>
<dbReference type="RefSeq" id="WP_163572600.1">
    <property type="nucleotide sequence ID" value="NZ_BAAANY010000008.1"/>
</dbReference>
<dbReference type="SUPFAM" id="SSF52172">
    <property type="entry name" value="CheY-like"/>
    <property type="match status" value="1"/>
</dbReference>
<gene>
    <name evidence="8" type="ORF">GCM10009765_21070</name>
</gene>